<organism evidence="1 2">
    <name type="scientific">Siccirubricoccus deserti</name>
    <dbReference type="NCBI Taxonomy" id="2013562"/>
    <lineage>
        <taxon>Bacteria</taxon>
        <taxon>Pseudomonadati</taxon>
        <taxon>Pseudomonadota</taxon>
        <taxon>Alphaproteobacteria</taxon>
        <taxon>Acetobacterales</taxon>
        <taxon>Roseomonadaceae</taxon>
        <taxon>Siccirubricoccus</taxon>
    </lineage>
</organism>
<evidence type="ECO:0000313" key="2">
    <source>
        <dbReference type="Proteomes" id="UP000600101"/>
    </source>
</evidence>
<protein>
    <submittedName>
        <fullName evidence="1">Transposase</fullName>
    </submittedName>
</protein>
<keyword evidence="2" id="KW-1185">Reference proteome</keyword>
<sequence length="159" mass="18314">MAELEQNATVLDDNRHAAHGVARRLISRHDSLAKRISAFLAQSVHVISRRPQANQQCLCHGQREKQRHWSIRCMHGDPHTLGAKDHIIRNPSDIVVFHHGLRRCRSRRLAQFDALRLRLVKLAAKVVELKTRVMPHLPSARPVQAVLRLVLERFPKRVI</sequence>
<comment type="caution">
    <text evidence="1">The sequence shown here is derived from an EMBL/GenBank/DDBJ whole genome shotgun (WGS) entry which is preliminary data.</text>
</comment>
<dbReference type="EMBL" id="JACOMF010000109">
    <property type="protein sequence ID" value="MBC4019029.1"/>
    <property type="molecule type" value="Genomic_DNA"/>
</dbReference>
<gene>
    <name evidence="1" type="ORF">H7965_27705</name>
</gene>
<dbReference type="AlphaFoldDB" id="A0A9X0UFM0"/>
<reference evidence="1" key="1">
    <citation type="submission" date="2020-08" db="EMBL/GenBank/DDBJ databases">
        <authorList>
            <person name="Hu Y."/>
            <person name="Nguyen S.V."/>
            <person name="Li F."/>
            <person name="Fanning S."/>
        </authorList>
    </citation>
    <scope>NUCLEOTIDE SEQUENCE</scope>
    <source>
        <strain evidence="1">SYSU D8009</strain>
    </source>
</reference>
<accession>A0A9X0UFM0</accession>
<name>A0A9X0UFM0_9PROT</name>
<dbReference type="Proteomes" id="UP000600101">
    <property type="component" value="Unassembled WGS sequence"/>
</dbReference>
<proteinExistence type="predicted"/>
<evidence type="ECO:0000313" key="1">
    <source>
        <dbReference type="EMBL" id="MBC4019029.1"/>
    </source>
</evidence>